<feature type="signal peptide" evidence="1">
    <location>
        <begin position="1"/>
        <end position="33"/>
    </location>
</feature>
<gene>
    <name evidence="2" type="ORF">SAMN06296010_3125</name>
</gene>
<reference evidence="3" key="1">
    <citation type="submission" date="2017-04" db="EMBL/GenBank/DDBJ databases">
        <authorList>
            <person name="Varghese N."/>
            <person name="Submissions S."/>
        </authorList>
    </citation>
    <scope>NUCLEOTIDE SEQUENCE [LARGE SCALE GENOMIC DNA]</scope>
    <source>
        <strain evidence="3">VKM Ac-2510</strain>
    </source>
</reference>
<sequence length="146" mass="15296">MTALSPTSPAPVRRPALAVFFVLLMVAAMLALAGCSSASPAPKSAQPEVDAAVVATLPDDFAKAFTEYDEGDAECVTTVTTLPYRYGLSASMTEDAVDLLREGGERLGCVAVLHVVNDDGDQVDIGHLAKYLPVEARDGDIVIRSS</sequence>
<organism evidence="2 3">
    <name type="scientific">Agreia pratensis</name>
    <dbReference type="NCBI Taxonomy" id="150121"/>
    <lineage>
        <taxon>Bacteria</taxon>
        <taxon>Bacillati</taxon>
        <taxon>Actinomycetota</taxon>
        <taxon>Actinomycetes</taxon>
        <taxon>Micrococcales</taxon>
        <taxon>Microbacteriaceae</taxon>
        <taxon>Agreia</taxon>
    </lineage>
</organism>
<dbReference type="STRING" id="150121.SAMN06296010_3125"/>
<feature type="chain" id="PRO_5039517054" evidence="1">
    <location>
        <begin position="34"/>
        <end position="146"/>
    </location>
</feature>
<evidence type="ECO:0000313" key="3">
    <source>
        <dbReference type="Proteomes" id="UP000193244"/>
    </source>
</evidence>
<evidence type="ECO:0000256" key="1">
    <source>
        <dbReference type="SAM" id="SignalP"/>
    </source>
</evidence>
<keyword evidence="1" id="KW-0732">Signal</keyword>
<dbReference type="Proteomes" id="UP000193244">
    <property type="component" value="Unassembled WGS sequence"/>
</dbReference>
<dbReference type="RefSeq" id="WP_085487748.1">
    <property type="nucleotide sequence ID" value="NZ_FXAY01000006.1"/>
</dbReference>
<protein>
    <submittedName>
        <fullName evidence="2">Uncharacterized protein</fullName>
    </submittedName>
</protein>
<proteinExistence type="predicted"/>
<evidence type="ECO:0000313" key="2">
    <source>
        <dbReference type="EMBL" id="SMG46778.1"/>
    </source>
</evidence>
<keyword evidence="3" id="KW-1185">Reference proteome</keyword>
<dbReference type="AlphaFoldDB" id="A0A1X7KYS8"/>
<name>A0A1X7KYS8_9MICO</name>
<dbReference type="EMBL" id="FXAY01000006">
    <property type="protein sequence ID" value="SMG46778.1"/>
    <property type="molecule type" value="Genomic_DNA"/>
</dbReference>
<accession>A0A1X7KYS8</accession>